<dbReference type="PANTHER" id="PTHR36981:SF9">
    <property type="entry name" value="NANOR-RELATED"/>
    <property type="match status" value="1"/>
</dbReference>
<protein>
    <recommendedName>
        <fullName evidence="1">P2X purinoreceptor 7 intracellular domain-containing protein</fullName>
    </recommendedName>
</protein>
<dbReference type="EMBL" id="JAGKHQ010000015">
    <property type="protein sequence ID" value="KAG7497442.1"/>
    <property type="molecule type" value="Genomic_DNA"/>
</dbReference>
<evidence type="ECO:0000259" key="1">
    <source>
        <dbReference type="Pfam" id="PF20478"/>
    </source>
</evidence>
<gene>
    <name evidence="2" type="ORF">JOB18_037756</name>
</gene>
<comment type="caution">
    <text evidence="2">The sequence shown here is derived from an EMBL/GenBank/DDBJ whole genome shotgun (WGS) entry which is preliminary data.</text>
</comment>
<evidence type="ECO:0000313" key="2">
    <source>
        <dbReference type="EMBL" id="KAG7497442.1"/>
    </source>
</evidence>
<name>A0AAV6QZD8_SOLSE</name>
<dbReference type="Proteomes" id="UP000693946">
    <property type="component" value="Linkage Group LG3"/>
</dbReference>
<accession>A0AAV6QZD8</accession>
<proteinExistence type="predicted"/>
<evidence type="ECO:0000313" key="3">
    <source>
        <dbReference type="Proteomes" id="UP000693946"/>
    </source>
</evidence>
<feature type="domain" description="P2X purinoreceptor 7 intracellular" evidence="1">
    <location>
        <begin position="23"/>
        <end position="167"/>
    </location>
</feature>
<dbReference type="Pfam" id="PF20478">
    <property type="entry name" value="P2RX7_C"/>
    <property type="match status" value="1"/>
</dbReference>
<dbReference type="AlphaFoldDB" id="A0AAV6QZD8"/>
<reference evidence="2 3" key="1">
    <citation type="journal article" date="2021" name="Sci. Rep.">
        <title>Chromosome anchoring in Senegalese sole (Solea senegalensis) reveals sex-associated markers and genome rearrangements in flatfish.</title>
        <authorList>
            <person name="Guerrero-Cozar I."/>
            <person name="Gomez-Garrido J."/>
            <person name="Berbel C."/>
            <person name="Martinez-Blanch J.F."/>
            <person name="Alioto T."/>
            <person name="Claros M.G."/>
            <person name="Gagnaire P.A."/>
            <person name="Manchado M."/>
        </authorList>
    </citation>
    <scope>NUCLEOTIDE SEQUENCE [LARGE SCALE GENOMIC DNA]</scope>
    <source>
        <strain evidence="2">Sse05_10M</strain>
    </source>
</reference>
<dbReference type="PANTHER" id="PTHR36981">
    <property type="entry name" value="ZGC:195170"/>
    <property type="match status" value="1"/>
</dbReference>
<keyword evidence="3" id="KW-1185">Reference proteome</keyword>
<organism evidence="2 3">
    <name type="scientific">Solea senegalensis</name>
    <name type="common">Senegalese sole</name>
    <dbReference type="NCBI Taxonomy" id="28829"/>
    <lineage>
        <taxon>Eukaryota</taxon>
        <taxon>Metazoa</taxon>
        <taxon>Chordata</taxon>
        <taxon>Craniata</taxon>
        <taxon>Vertebrata</taxon>
        <taxon>Euteleostomi</taxon>
        <taxon>Actinopterygii</taxon>
        <taxon>Neopterygii</taxon>
        <taxon>Teleostei</taxon>
        <taxon>Neoteleostei</taxon>
        <taxon>Acanthomorphata</taxon>
        <taxon>Carangaria</taxon>
        <taxon>Pleuronectiformes</taxon>
        <taxon>Pleuronectoidei</taxon>
        <taxon>Soleidae</taxon>
        <taxon>Solea</taxon>
    </lineage>
</organism>
<dbReference type="InterPro" id="IPR046815">
    <property type="entry name" value="P2RX7_C"/>
</dbReference>
<sequence length="171" mass="19801">MAVSRPRAVIPYTFYPESDPETEDTVASETPPQQRLLQDASEWCTCGNCMKMPTEGENVCCKETLKVIRRMNELPDTPTCMTYHPGLEPNCLNPYTLQNMNNIYRADYGPLRGRTIHDRYRHLAYRSFVSWCWGYLGRRVRVVIPSCVVCRIRQEFPDLAGQYVGFRPPLD</sequence>